<reference evidence="7" key="1">
    <citation type="submission" date="2024-10" db="EMBL/GenBank/DDBJ databases">
        <authorList>
            <person name="Ryan C."/>
        </authorList>
    </citation>
    <scope>NUCLEOTIDE SEQUENCE [LARGE SCALE GENOMIC DNA]</scope>
</reference>
<evidence type="ECO:0000313" key="8">
    <source>
        <dbReference type="Proteomes" id="UP001497457"/>
    </source>
</evidence>
<organism evidence="7 8">
    <name type="scientific">Urochloa decumbens</name>
    <dbReference type="NCBI Taxonomy" id="240449"/>
    <lineage>
        <taxon>Eukaryota</taxon>
        <taxon>Viridiplantae</taxon>
        <taxon>Streptophyta</taxon>
        <taxon>Embryophyta</taxon>
        <taxon>Tracheophyta</taxon>
        <taxon>Spermatophyta</taxon>
        <taxon>Magnoliopsida</taxon>
        <taxon>Liliopsida</taxon>
        <taxon>Poales</taxon>
        <taxon>Poaceae</taxon>
        <taxon>PACMAD clade</taxon>
        <taxon>Panicoideae</taxon>
        <taxon>Panicodae</taxon>
        <taxon>Paniceae</taxon>
        <taxon>Melinidinae</taxon>
        <taxon>Urochloa</taxon>
    </lineage>
</organism>
<evidence type="ECO:0000313" key="7">
    <source>
        <dbReference type="EMBL" id="CAL4951181.1"/>
    </source>
</evidence>
<gene>
    <name evidence="7" type="ORF">URODEC1_LOCUS38794</name>
</gene>
<dbReference type="AlphaFoldDB" id="A0ABC8YVV4"/>
<dbReference type="Proteomes" id="UP001497457">
    <property type="component" value="Chromosome 17b"/>
</dbReference>
<dbReference type="InterPro" id="IPR052088">
    <property type="entry name" value="E3_ubiquitin-ligase_SINA"/>
</dbReference>
<dbReference type="InterPro" id="IPR013010">
    <property type="entry name" value="Znf_SIAH"/>
</dbReference>
<evidence type="ECO:0000256" key="5">
    <source>
        <dbReference type="SAM" id="MobiDB-lite"/>
    </source>
</evidence>
<dbReference type="EMBL" id="OZ075127">
    <property type="protein sequence ID" value="CAL4951181.1"/>
    <property type="molecule type" value="Genomic_DNA"/>
</dbReference>
<accession>A0ABC8YVV4</accession>
<dbReference type="Gene3D" id="3.30.40.10">
    <property type="entry name" value="Zinc/RING finger domain, C3HC4 (zinc finger)"/>
    <property type="match status" value="1"/>
</dbReference>
<keyword evidence="2 4" id="KW-0863">Zinc-finger</keyword>
<dbReference type="Pfam" id="PF21361">
    <property type="entry name" value="Sina_ZnF"/>
    <property type="match status" value="1"/>
</dbReference>
<protein>
    <recommendedName>
        <fullName evidence="6">SIAH-type domain-containing protein</fullName>
    </recommendedName>
</protein>
<evidence type="ECO:0000256" key="2">
    <source>
        <dbReference type="ARBA" id="ARBA00022771"/>
    </source>
</evidence>
<name>A0ABC8YVV4_9POAL</name>
<sequence length="253" mass="26992">MGCSSVAAKRARTPSTTNCKGDSGKEAAEEEEETTITFSMELECRVCFMPFEAECKNGHGACGDCCIRINRKCWCCSEPVGDLRNRQLGAFLAAMVTPCKFARYGCDESVKYTEKRGHEEACAHAPCGCPFAGCGYRCLDLWGHVRDEHYPPDGSACAAPGRARVFALLNGGDVLTGRSLSLVFLGPRPAEDAELEYTMEVTGGGWPGAPALSASGAVPCARSIEGFQAKGFLFVPDAYWGSSAGSVSVRVRV</sequence>
<dbReference type="PANTHER" id="PTHR10315">
    <property type="entry name" value="E3 UBIQUITIN PROTEIN LIGASE SIAH"/>
    <property type="match status" value="1"/>
</dbReference>
<evidence type="ECO:0000256" key="1">
    <source>
        <dbReference type="ARBA" id="ARBA00022723"/>
    </source>
</evidence>
<dbReference type="GO" id="GO:0008270">
    <property type="term" value="F:zinc ion binding"/>
    <property type="evidence" value="ECO:0007669"/>
    <property type="project" value="UniProtKB-KW"/>
</dbReference>
<dbReference type="SUPFAM" id="SSF49599">
    <property type="entry name" value="TRAF domain-like"/>
    <property type="match status" value="1"/>
</dbReference>
<keyword evidence="3" id="KW-0862">Zinc</keyword>
<evidence type="ECO:0000259" key="6">
    <source>
        <dbReference type="PROSITE" id="PS51081"/>
    </source>
</evidence>
<feature type="domain" description="SIAH-type" evidence="6">
    <location>
        <begin position="94"/>
        <end position="150"/>
    </location>
</feature>
<dbReference type="PANTHER" id="PTHR10315:SF71">
    <property type="entry name" value="RING-TYPE E3 UBIQUITIN TRANSFERASE"/>
    <property type="match status" value="1"/>
</dbReference>
<evidence type="ECO:0000256" key="3">
    <source>
        <dbReference type="ARBA" id="ARBA00022833"/>
    </source>
</evidence>
<dbReference type="PROSITE" id="PS51081">
    <property type="entry name" value="ZF_SIAH"/>
    <property type="match status" value="1"/>
</dbReference>
<keyword evidence="8" id="KW-1185">Reference proteome</keyword>
<dbReference type="InterPro" id="IPR013083">
    <property type="entry name" value="Znf_RING/FYVE/PHD"/>
</dbReference>
<proteinExistence type="predicted"/>
<keyword evidence="1" id="KW-0479">Metal-binding</keyword>
<evidence type="ECO:0000256" key="4">
    <source>
        <dbReference type="PROSITE-ProRule" id="PRU00455"/>
    </source>
</evidence>
<feature type="region of interest" description="Disordered" evidence="5">
    <location>
        <begin position="1"/>
        <end position="27"/>
    </location>
</feature>